<feature type="compositionally biased region" description="Basic and acidic residues" evidence="2">
    <location>
        <begin position="2476"/>
        <end position="2494"/>
    </location>
</feature>
<feature type="compositionally biased region" description="Low complexity" evidence="2">
    <location>
        <begin position="1541"/>
        <end position="1585"/>
    </location>
</feature>
<sequence>MDRHWSSPAARQAASAARSPASRPPSSCHRTLSPGKKFPQSPVSQTAGLGSPKATVFPQPTLYANGGITPVSCERPNRRRTAGSRESISGAGQPRSSRTSPAYSELHFPLSSPHASFYPQEEASSASSLVPPTWSSLSDTAAESNTHVAIASASQADHSSQPYTIVQAPAPSHPPGGTTQITVEKRPRRLYPTLTPPSSPPAAHKLRTSQTISAHIRSQDTLKTASSSGPSAAHNPGMASNWRECAAPQTDAVLQQRDGKAMGAVEAVCGSAVCQWNRALDADDGKHEFSAGNKHHGEHGKIPAPGSQQIPVLPAILTVFQNASSRSHASDRGAWSQKQGAHVFLPSSPLFCVSGVPTPLRGDGGEDRSASPVALPAASPSPFSVLKDSLRRLSPTSAASLTPASLQRPQASLAEYQSASAESSSSQNPPQSSVSRADELTPQRNGAGLDKEEGFSPSRILAAASSAESSSLAALPREAAAAERRTNDAASTPTGASSARRPEADEESLFSVPRGVTTPLRSAAGSSFSSCSSPLLRSPVSLPQAPSESSGSPSSSRMRPSSFSSLPPPLNSSASLGAQEAESLAAFSQEDSARLAPSLGGNEELRPLSQLAPPASAGGLERRSEPPSEDAPSRDASPVRQGGGGAEGGQGEGEKTRDEAASCSSPHYCQPGSLSAAFCQLQEKQETARSVLSPFSSASDGNSSASLLLTQPLSSPLSGADTPGGAAEAAEATQSKERGGEPARGGAAASNLAEERREKEADWEDEQSRARRNGADTNGGIEDAGGQVVVGVNEVSEMTYLHVQLASSAQAADGSSQVSVESRGELWYAQETTAFSPRVEGGDKGHKAEEETRSHAAHAEGLEGGDATREGEQAAEIERRPEDASLADLSQHLDAGRVREAPATGQLEADLREGENDAAGGVREGRELFDDSLDETTALNTQRNRSPFTRRRRHLFLRQAGSASGVWTLHAPTASLDEATHIGGRSGAELDEEEMDMVQHAERTQEGSRGVRAEGDESEEKQSAVTPSPQAAVFVSRGAQTHDSEVDAEGRLAELELRRRASAPADRRRDSSLEINLASPCSSLPLPPRKRPTPALPASPSPLCAREDDETVERKKRRTAPFSPLVALAPSSPCRANLDSQDKEANRERPMSPEVFLTPPSRRSAQQKQALSSFASPLNFSASASAVAGGDEEAASKKTGETEIGAAAKQQDGTPCSAKKKVEFGSASVAVFEDSPNSYRSPMLPDRAMPLSDHERIEKKHAGLSSPPSKAAASGAFSSSSCPLSAPPPRPSPLEELKEAERCLRPARSASVPSPLPSPSSVRSALAASASASSLSSSFTSCMSASLGCASPSSAAVLRSAPLGAAAAAAREKAVQQIQGGRQAGEGEGGEVDNVAAKAGEFAGEEASSPMTRKKATLEKGVQTPEKIQKSLELEGARSAEGMSPSASCQRLPVIVVPAAAEPDRVQTSFSSVSSFLSSLSAPLQVISVSSELLTVTDKPQQPDSGPSALFRPCPPVSLPTSPSLLLAENSPFSLKAVSASSPFRSSSLPPTTSPACPSSSSALSPRSPARVSASRPLLSSSPLRAAPPPAPAGSPLPSSASAALPADTSSPRASPLASEASPSSVAVVEIGTQPSPRADTAGGGGAESSPRSSVSSAPLSPFEAFDPLNGDEPLSPRVLVFSGEGGQRLATLSGFGAYLSSVQSRLLLCGGEKREEAKEHDSQEQPPRGESGDAAEAETDVLTESAKQPAGQGKDSIDAGREAEEDAKEGEEVDGPLAKAADDEAGLEKDGAGAEEEEKDAPEEEAAAEKPAEEGSEKAEDARVEETEIWDTALSDILENAAEAATLAGLQPSASDSEAEARPAAPEETEVSREEDEGENELQPVEAQASLSPTQRQNPSRLSLSAASPPPPPDREADTRCSTEETRAEGQQLPAERVQPEDEAPKDKLVGAAESETEERRDASEAAAAESSGQDVSPARGVRALSAEAPKDAQAETPRAASPIAESRQSRAAAAETAAQSPLLTFSQLVEKTQVGQGLLAWRGQEAAHATLSSSCASEDWSVCIRRLASSLAREAFSRQNAKKTEEAWRACCAEALEQLHHTEAKIFAEASRLCEASHAFLDSAAPRPPREEDVRRLATEPWGSEISLAVEDKERKLQEKAQRREANEEELRALQRQIEHAEAETDAKALELSHFSSSNQDLQLLAEIRRKQGIVLAFEQMSCMRIVHFNPRGLLASLAWPRSAPPSLSSSRRVYLAAEKAAKYPFPLSSSVLNLARLGSETRVDDADAEGPQAARRPDRERRQASSLSCLPANFPLPLLPEGLVARSRACLPLFASPSSRLPSASCSSSSLSASSSSLSWPPPTKICILWRAPAAAGKEAGAGARAPPPPLAAAGEAPARPNDGALQRAAPSGILRVQKLGVASWKKLREAGRGDEGAADAPKAGEARDDAVGPFAALAARSPAALPSPPSRHKQERESLQGERAEGEESKAAELYEARLVTCFPYLAAHEEEKNAIKKRGATEDDRDAKRRRGPRGGKLLGSAGSVFSEKKVARKTEDTPRGVPIQDRWKVEMDRFRRNTLRIAQIGLTEVLHALQPSLSAALDSMRGGSDLASFVACEGQRSALARDFEEKENFDSGGRRESVSSSLAASASRRTSVGTVGSSSSVDLSASSFASLAATANLPLAVQQGKHSLPAGCGGLSASAPSSLAKQKQSSPRFFPDMWSVRTLLLHAHTAVGRLALLHDQLLLFLRRFRTLTELSYSFESRGSDSSASAATEDQAKSQQTRDNENVALVTVRTALTPLHVELPSLRLSIEIDLNEAIHQGSLLLGVRDVRVDPIDEEDRAFPDTGRAAGALLQRLQDSLNSLWTVDGTLSSEGAAAAFKDEIFLQWILHAAIECGYDRTLWLDGGLSALSQGVGLSGSSVCSLFEKLGALEALQREKRRTCSLAVEGHESAKNQKKGFRAERV</sequence>
<feature type="region of interest" description="Disordered" evidence="2">
    <location>
        <begin position="193"/>
        <end position="212"/>
    </location>
</feature>
<dbReference type="GeneID" id="40307859"/>
<feature type="region of interest" description="Disordered" evidence="2">
    <location>
        <begin position="2382"/>
        <end position="2413"/>
    </location>
</feature>
<feature type="compositionally biased region" description="Polar residues" evidence="2">
    <location>
        <begin position="1161"/>
        <end position="1184"/>
    </location>
</feature>
<feature type="compositionally biased region" description="Polar residues" evidence="2">
    <location>
        <begin position="1496"/>
        <end position="1505"/>
    </location>
</feature>
<feature type="compositionally biased region" description="Basic and acidic residues" evidence="2">
    <location>
        <begin position="1060"/>
        <end position="1072"/>
    </location>
</feature>
<feature type="compositionally biased region" description="Low complexity" evidence="2">
    <location>
        <begin position="1853"/>
        <end position="1867"/>
    </location>
</feature>
<evidence type="ECO:0000313" key="3">
    <source>
        <dbReference type="EMBL" id="PFH31372.1"/>
    </source>
</evidence>
<feature type="compositionally biased region" description="Acidic residues" evidence="2">
    <location>
        <begin position="1794"/>
        <end position="1807"/>
    </location>
</feature>
<comment type="caution">
    <text evidence="3">The sequence shown here is derived from an EMBL/GenBank/DDBJ whole genome shotgun (WGS) entry which is preliminary data.</text>
</comment>
<feature type="region of interest" description="Disordered" evidence="2">
    <location>
        <begin position="2464"/>
        <end position="2494"/>
    </location>
</feature>
<feature type="compositionally biased region" description="Polar residues" evidence="2">
    <location>
        <begin position="219"/>
        <end position="230"/>
    </location>
</feature>
<dbReference type="EMBL" id="NWUJ01000015">
    <property type="protein sequence ID" value="PFH31372.1"/>
    <property type="molecule type" value="Genomic_DNA"/>
</dbReference>
<feature type="compositionally biased region" description="Low complexity" evidence="2">
    <location>
        <begin position="2395"/>
        <end position="2404"/>
    </location>
</feature>
<feature type="compositionally biased region" description="Basic and acidic residues" evidence="2">
    <location>
        <begin position="2783"/>
        <end position="2792"/>
    </location>
</feature>
<feature type="compositionally biased region" description="Polar residues" evidence="2">
    <location>
        <begin position="2770"/>
        <end position="2782"/>
    </location>
</feature>
<feature type="region of interest" description="Disordered" evidence="2">
    <location>
        <begin position="1232"/>
        <end position="1327"/>
    </location>
</feature>
<feature type="region of interest" description="Disordered" evidence="2">
    <location>
        <begin position="831"/>
        <end position="885"/>
    </location>
</feature>
<feature type="region of interest" description="Disordered" evidence="2">
    <location>
        <begin position="1541"/>
        <end position="1679"/>
    </location>
</feature>
<feature type="compositionally biased region" description="Basic and acidic residues" evidence="2">
    <location>
        <begin position="1781"/>
        <end position="1793"/>
    </location>
</feature>
<name>A0A2A9M7N7_BESBE</name>
<feature type="compositionally biased region" description="Basic and acidic residues" evidence="2">
    <location>
        <begin position="840"/>
        <end position="883"/>
    </location>
</feature>
<feature type="compositionally biased region" description="Low complexity" evidence="2">
    <location>
        <begin position="1306"/>
        <end position="1327"/>
    </location>
</feature>
<feature type="region of interest" description="Disordered" evidence="2">
    <location>
        <begin position="362"/>
        <end position="381"/>
    </location>
</feature>
<feature type="region of interest" description="Disordered" evidence="2">
    <location>
        <begin position="1711"/>
        <end position="2017"/>
    </location>
</feature>
<feature type="compositionally biased region" description="Low complexity" evidence="2">
    <location>
        <begin position="2006"/>
        <end position="2017"/>
    </location>
</feature>
<keyword evidence="1" id="KW-0175">Coiled coil</keyword>
<feature type="compositionally biased region" description="Acidic residues" evidence="2">
    <location>
        <begin position="1868"/>
        <end position="1881"/>
    </location>
</feature>
<feature type="compositionally biased region" description="Polar residues" evidence="2">
    <location>
        <begin position="1890"/>
        <end position="1899"/>
    </location>
</feature>
<protein>
    <submittedName>
        <fullName evidence="3">Uncharacterized protein</fullName>
    </submittedName>
</protein>
<reference evidence="3 4" key="1">
    <citation type="submission" date="2017-09" db="EMBL/GenBank/DDBJ databases">
        <title>Genome sequencing of Besnoitia besnoiti strain Bb-Ger1.</title>
        <authorList>
            <person name="Schares G."/>
            <person name="Venepally P."/>
            <person name="Lorenzi H.A."/>
        </authorList>
    </citation>
    <scope>NUCLEOTIDE SEQUENCE [LARGE SCALE GENOMIC DNA]</scope>
    <source>
        <strain evidence="3 4">Bb-Ger1</strain>
    </source>
</reference>
<evidence type="ECO:0000256" key="2">
    <source>
        <dbReference type="SAM" id="MobiDB-lite"/>
    </source>
</evidence>
<feature type="compositionally biased region" description="Low complexity" evidence="2">
    <location>
        <begin position="370"/>
        <end position="381"/>
    </location>
</feature>
<feature type="compositionally biased region" description="Basic and acidic residues" evidence="2">
    <location>
        <begin position="1427"/>
        <end position="1438"/>
    </location>
</feature>
<feature type="compositionally biased region" description="Low complexity" evidence="2">
    <location>
        <begin position="1"/>
        <end position="27"/>
    </location>
</feature>
<dbReference type="Proteomes" id="UP000224006">
    <property type="component" value="Unassembled WGS sequence"/>
</dbReference>
<dbReference type="RefSeq" id="XP_029215381.1">
    <property type="nucleotide sequence ID" value="XM_029361481.1"/>
</dbReference>
<feature type="compositionally biased region" description="Acidic residues" evidence="2">
    <location>
        <begin position="1764"/>
        <end position="1775"/>
    </location>
</feature>
<feature type="compositionally biased region" description="Basic and acidic residues" evidence="2">
    <location>
        <begin position="1293"/>
        <end position="1304"/>
    </location>
</feature>
<feature type="region of interest" description="Disordered" evidence="2">
    <location>
        <begin position="1496"/>
        <end position="1515"/>
    </location>
</feature>
<feature type="region of interest" description="Disordered" evidence="2">
    <location>
        <begin position="2285"/>
        <end position="2309"/>
    </location>
</feature>
<feature type="region of interest" description="Disordered" evidence="2">
    <location>
        <begin position="397"/>
        <end position="667"/>
    </location>
</feature>
<dbReference type="KEGG" id="bbes:BESB_028070"/>
<feature type="compositionally biased region" description="Basic and acidic residues" evidence="2">
    <location>
        <begin position="2520"/>
        <end position="2532"/>
    </location>
</feature>
<feature type="compositionally biased region" description="Basic and acidic residues" evidence="2">
    <location>
        <begin position="1140"/>
        <end position="1151"/>
    </location>
</feature>
<feature type="region of interest" description="Disordered" evidence="2">
    <location>
        <begin position="1060"/>
        <end position="1217"/>
    </location>
</feature>
<dbReference type="OrthoDB" id="333225at2759"/>
<feature type="compositionally biased region" description="Basic and acidic residues" evidence="2">
    <location>
        <begin position="997"/>
        <end position="1015"/>
    </location>
</feature>
<gene>
    <name evidence="3" type="ORF">BESB_028070</name>
</gene>
<feature type="compositionally biased region" description="Pro residues" evidence="2">
    <location>
        <begin position="1586"/>
        <end position="1595"/>
    </location>
</feature>
<dbReference type="VEuPathDB" id="ToxoDB:BESB_028070"/>
<accession>A0A2A9M7N7</accession>
<feature type="coiled-coil region" evidence="1">
    <location>
        <begin position="2152"/>
        <end position="2193"/>
    </location>
</feature>
<feature type="compositionally biased region" description="Basic and acidic residues" evidence="2">
    <location>
        <begin position="1808"/>
        <end position="1827"/>
    </location>
</feature>
<dbReference type="STRING" id="94643.A0A2A9M7N7"/>
<feature type="compositionally biased region" description="Low complexity" evidence="2">
    <location>
        <begin position="1649"/>
        <end position="1662"/>
    </location>
</feature>
<feature type="compositionally biased region" description="Low complexity" evidence="2">
    <location>
        <begin position="1265"/>
        <end position="1284"/>
    </location>
</feature>
<feature type="region of interest" description="Disordered" evidence="2">
    <location>
        <begin position="2770"/>
        <end position="2792"/>
    </location>
</feature>
<feature type="compositionally biased region" description="Low complexity" evidence="2">
    <location>
        <begin position="693"/>
        <end position="732"/>
    </location>
</feature>
<feature type="compositionally biased region" description="Low complexity" evidence="2">
    <location>
        <begin position="461"/>
        <end position="479"/>
    </location>
</feature>
<organism evidence="3 4">
    <name type="scientific">Besnoitia besnoiti</name>
    <name type="common">Apicomplexan protozoan</name>
    <dbReference type="NCBI Taxonomy" id="94643"/>
    <lineage>
        <taxon>Eukaryota</taxon>
        <taxon>Sar</taxon>
        <taxon>Alveolata</taxon>
        <taxon>Apicomplexa</taxon>
        <taxon>Conoidasida</taxon>
        <taxon>Coccidia</taxon>
        <taxon>Eucoccidiorida</taxon>
        <taxon>Eimeriorina</taxon>
        <taxon>Sarcocystidae</taxon>
        <taxon>Besnoitia</taxon>
    </lineage>
</organism>
<feature type="region of interest" description="Disordered" evidence="2">
    <location>
        <begin position="683"/>
        <end position="787"/>
    </location>
</feature>
<feature type="region of interest" description="Disordered" evidence="2">
    <location>
        <begin position="219"/>
        <end position="239"/>
    </location>
</feature>
<feature type="compositionally biased region" description="Gly residues" evidence="2">
    <location>
        <begin position="641"/>
        <end position="651"/>
    </location>
</feature>
<feature type="region of interest" description="Disordered" evidence="2">
    <location>
        <begin position="990"/>
        <end position="1031"/>
    </location>
</feature>
<feature type="region of interest" description="Disordered" evidence="2">
    <location>
        <begin position="2520"/>
        <end position="2546"/>
    </location>
</feature>
<feature type="compositionally biased region" description="Low complexity" evidence="2">
    <location>
        <begin position="519"/>
        <end position="575"/>
    </location>
</feature>
<proteinExistence type="predicted"/>
<feature type="compositionally biased region" description="Basic and acidic residues" evidence="2">
    <location>
        <begin position="1939"/>
        <end position="1950"/>
    </location>
</feature>
<feature type="compositionally biased region" description="Basic and acidic residues" evidence="2">
    <location>
        <begin position="1712"/>
        <end position="1724"/>
    </location>
</feature>
<feature type="compositionally biased region" description="Basic and acidic residues" evidence="2">
    <location>
        <begin position="1252"/>
        <end position="1261"/>
    </location>
</feature>
<feature type="region of interest" description="Disordered" evidence="2">
    <location>
        <begin position="1374"/>
        <end position="1448"/>
    </location>
</feature>
<feature type="compositionally biased region" description="Basic and acidic residues" evidence="2">
    <location>
        <begin position="1914"/>
        <end position="1929"/>
    </location>
</feature>
<evidence type="ECO:0000256" key="1">
    <source>
        <dbReference type="SAM" id="Coils"/>
    </source>
</evidence>
<feature type="compositionally biased region" description="Low complexity" evidence="2">
    <location>
        <begin position="397"/>
        <end position="435"/>
    </location>
</feature>
<feature type="compositionally biased region" description="Low complexity" evidence="2">
    <location>
        <begin position="1396"/>
        <end position="1407"/>
    </location>
</feature>
<feature type="compositionally biased region" description="Low complexity" evidence="2">
    <location>
        <begin position="1596"/>
        <end position="1629"/>
    </location>
</feature>
<keyword evidence="4" id="KW-1185">Reference proteome</keyword>
<evidence type="ECO:0000313" key="4">
    <source>
        <dbReference type="Proteomes" id="UP000224006"/>
    </source>
</evidence>
<feature type="region of interest" description="Disordered" evidence="2">
    <location>
        <begin position="1"/>
        <end position="106"/>
    </location>
</feature>